<dbReference type="SUPFAM" id="SSF55144">
    <property type="entry name" value="LigT-like"/>
    <property type="match status" value="1"/>
</dbReference>
<keyword evidence="2" id="KW-1185">Reference proteome</keyword>
<dbReference type="AlphaFoldDB" id="A0A402CW14"/>
<name>A0A402CW14_9BACT</name>
<dbReference type="EMBL" id="AP025739">
    <property type="protein sequence ID" value="BDI34009.1"/>
    <property type="molecule type" value="Genomic_DNA"/>
</dbReference>
<dbReference type="Proteomes" id="UP000287394">
    <property type="component" value="Chromosome"/>
</dbReference>
<evidence type="ECO:0000313" key="1">
    <source>
        <dbReference type="EMBL" id="BDI34009.1"/>
    </source>
</evidence>
<dbReference type="OrthoDB" id="2568302at2"/>
<organism evidence="1 2">
    <name type="scientific">Capsulimonas corticalis</name>
    <dbReference type="NCBI Taxonomy" id="2219043"/>
    <lineage>
        <taxon>Bacteria</taxon>
        <taxon>Bacillati</taxon>
        <taxon>Armatimonadota</taxon>
        <taxon>Armatimonadia</taxon>
        <taxon>Capsulimonadales</taxon>
        <taxon>Capsulimonadaceae</taxon>
        <taxon>Capsulimonas</taxon>
    </lineage>
</organism>
<reference evidence="1 2" key="1">
    <citation type="journal article" date="2019" name="Int. J. Syst. Evol. Microbiol.">
        <title>Capsulimonas corticalis gen. nov., sp. nov., an aerobic capsulated bacterium, of a novel bacterial order, Capsulimonadales ord. nov., of the class Armatimonadia of the phylum Armatimonadetes.</title>
        <authorList>
            <person name="Li J."/>
            <person name="Kudo C."/>
            <person name="Tonouchi A."/>
        </authorList>
    </citation>
    <scope>NUCLEOTIDE SEQUENCE [LARGE SCALE GENOMIC DNA]</scope>
    <source>
        <strain evidence="1 2">AX-7</strain>
    </source>
</reference>
<dbReference type="Gene3D" id="3.90.1140.10">
    <property type="entry name" value="Cyclic phosphodiesterase"/>
    <property type="match status" value="1"/>
</dbReference>
<dbReference type="InterPro" id="IPR009097">
    <property type="entry name" value="Cyclic_Pdiesterase"/>
</dbReference>
<gene>
    <name evidence="1" type="ORF">CCAX7_60600</name>
</gene>
<proteinExistence type="predicted"/>
<accession>A0A402CW14</accession>
<evidence type="ECO:0000313" key="2">
    <source>
        <dbReference type="Proteomes" id="UP000287394"/>
    </source>
</evidence>
<dbReference type="RefSeq" id="WP_119321565.1">
    <property type="nucleotide sequence ID" value="NZ_AP025739.1"/>
</dbReference>
<sequence length="263" mass="29229">MLSITNEKVAGFVPRWAEFRGFSILFDSPGDCLSPRGGLLDLTCDVDGDPNLGFYKSLRDSLARLNPDLLTTTYSFCPLPPSSYHVTVWDGGNQGNVARMLAEQRPKLEDYLAALPDAAVRPHEMTDMALASPLVRRRDWGVEFQFDELVIWGGVVMVARLAPTNAGQNAFERFVAERRDLNASFREKFGIGASEGYTPHVSLGYFANREGAQLALPCLREWNALFGNQMQDLRLIFEHASIYGFTDMATFFTSPSLAMSLGK</sequence>
<dbReference type="KEGG" id="ccot:CCAX7_60600"/>
<protein>
    <submittedName>
        <fullName evidence="1">Uncharacterized protein</fullName>
    </submittedName>
</protein>